<keyword evidence="8" id="KW-0472">Membrane</keyword>
<dbReference type="InterPro" id="IPR015590">
    <property type="entry name" value="Aldehyde_DH_dom"/>
</dbReference>
<accession>A0A6P7FWJ5</accession>
<gene>
    <name evidence="10" type="primary">LOC114331791</name>
</gene>
<name>A0A6P7FWJ5_DIAVI</name>
<dbReference type="CDD" id="cd07132">
    <property type="entry name" value="ALDH_F3AB"/>
    <property type="match status" value="1"/>
</dbReference>
<dbReference type="InterPro" id="IPR029510">
    <property type="entry name" value="Ald_DH_CS_GLU"/>
</dbReference>
<dbReference type="GO" id="GO:0006081">
    <property type="term" value="P:aldehyde metabolic process"/>
    <property type="evidence" value="ECO:0007669"/>
    <property type="project" value="InterPro"/>
</dbReference>
<sequence>MSDKNPEQVVNTARNAFNSGKTRSLDFRLKQLKAFIRLLDENTPQICDALNKDLRKNKIEAVLMEIGVVKKDINYFLKNLCELEKPVRPDKEVANIMDSVFIKHDPYGVVLIMGAWNYPITLSLQPVAGAIAAGNCVLLKPSEVAPATSKFLAEYIPKYLDTEAYQVFEGGVAETTELLKQRFDYILYTGSSAVGKIILEAAAKHLTPVTLELGGKSPVYLDKSADLEVAVKRLLWGKCANSGQTCIAPDYLLCSKDLQEKVVQIAKKVIKEFFGENVKASPDYGRIINDRHFKRIVALLKDANVAFGGEYDPSERFISPTILTNVKSSDPVMQEEIFGPILPIVNVESAYDAIQFINSREKPLALYIFSNNKKDVDQILNNTSSGGVCVNDTIMHIVTLSLPFGGVGNSGMGSYHGKYSYETFVHKKSVLHKNLGYIGELLSSAKYPPYTTGKLRYLQLLLTPGLDIRGRFMSHLLTFCCGVAFAYLLTYAKPFLPF</sequence>
<evidence type="ECO:0000256" key="3">
    <source>
        <dbReference type="ARBA" id="ARBA00023027"/>
    </source>
</evidence>
<dbReference type="PIRSF" id="PIRSF036492">
    <property type="entry name" value="ALDH"/>
    <property type="match status" value="1"/>
</dbReference>
<dbReference type="GO" id="GO:0005737">
    <property type="term" value="C:cytoplasm"/>
    <property type="evidence" value="ECO:0007669"/>
    <property type="project" value="TreeGrafter"/>
</dbReference>
<dbReference type="InterPro" id="IPR016163">
    <property type="entry name" value="Ald_DH_C"/>
</dbReference>
<dbReference type="FunFam" id="3.40.605.10:FF:000004">
    <property type="entry name" value="Aldehyde dehydrogenase"/>
    <property type="match status" value="1"/>
</dbReference>
<evidence type="ECO:0000256" key="2">
    <source>
        <dbReference type="ARBA" id="ARBA00023002"/>
    </source>
</evidence>
<evidence type="ECO:0000256" key="6">
    <source>
        <dbReference type="PROSITE-ProRule" id="PRU10007"/>
    </source>
</evidence>
<dbReference type="RefSeq" id="XP_028137253.1">
    <property type="nucleotide sequence ID" value="XM_028281452.1"/>
</dbReference>
<dbReference type="Pfam" id="PF00171">
    <property type="entry name" value="Aldedh"/>
    <property type="match status" value="1"/>
</dbReference>
<evidence type="ECO:0000256" key="1">
    <source>
        <dbReference type="ARBA" id="ARBA00009986"/>
    </source>
</evidence>
<feature type="domain" description="Aldehyde dehydrogenase" evidence="9">
    <location>
        <begin position="5"/>
        <end position="430"/>
    </location>
</feature>
<dbReference type="FunCoup" id="A0A6P7FWJ5">
    <property type="interactions" value="559"/>
</dbReference>
<dbReference type="PROSITE" id="PS00687">
    <property type="entry name" value="ALDEHYDE_DEHYDR_GLU"/>
    <property type="match status" value="1"/>
</dbReference>
<dbReference type="GO" id="GO:0004029">
    <property type="term" value="F:aldehyde dehydrogenase (NAD+) activity"/>
    <property type="evidence" value="ECO:0007669"/>
    <property type="project" value="TreeGrafter"/>
</dbReference>
<dbReference type="FunFam" id="3.40.309.10:FF:000003">
    <property type="entry name" value="Aldehyde dehydrogenase"/>
    <property type="match status" value="1"/>
</dbReference>
<dbReference type="InterPro" id="IPR016161">
    <property type="entry name" value="Ald_DH/histidinol_DH"/>
</dbReference>
<evidence type="ECO:0000259" key="9">
    <source>
        <dbReference type="Pfam" id="PF00171"/>
    </source>
</evidence>
<dbReference type="Gene3D" id="3.40.605.10">
    <property type="entry name" value="Aldehyde Dehydrogenase, Chain A, domain 1"/>
    <property type="match status" value="1"/>
</dbReference>
<evidence type="ECO:0000256" key="5">
    <source>
        <dbReference type="PIRSR" id="PIRSR036492-1"/>
    </source>
</evidence>
<comment type="similarity">
    <text evidence="1 4 7">Belongs to the aldehyde dehydrogenase family.</text>
</comment>
<dbReference type="SUPFAM" id="SSF53720">
    <property type="entry name" value="ALDH-like"/>
    <property type="match status" value="1"/>
</dbReference>
<feature type="active site" evidence="5 6">
    <location>
        <position position="212"/>
    </location>
</feature>
<dbReference type="PANTHER" id="PTHR43570">
    <property type="entry name" value="ALDEHYDE DEHYDROGENASE"/>
    <property type="match status" value="1"/>
</dbReference>
<dbReference type="InterPro" id="IPR016162">
    <property type="entry name" value="Ald_DH_N"/>
</dbReference>
<evidence type="ECO:0000256" key="4">
    <source>
        <dbReference type="PIRNR" id="PIRNR036492"/>
    </source>
</evidence>
<dbReference type="InParanoid" id="A0A6P7FWJ5"/>
<evidence type="ECO:0000313" key="10">
    <source>
        <dbReference type="RefSeq" id="XP_028137253.1"/>
    </source>
</evidence>
<keyword evidence="8" id="KW-0812">Transmembrane</keyword>
<dbReference type="AlphaFoldDB" id="A0A6P7FWJ5"/>
<dbReference type="Gene3D" id="3.40.309.10">
    <property type="entry name" value="Aldehyde Dehydrogenase, Chain A, domain 2"/>
    <property type="match status" value="1"/>
</dbReference>
<evidence type="ECO:0000256" key="8">
    <source>
        <dbReference type="SAM" id="Phobius"/>
    </source>
</evidence>
<evidence type="ECO:0000256" key="7">
    <source>
        <dbReference type="RuleBase" id="RU003345"/>
    </source>
</evidence>
<keyword evidence="2 4" id="KW-0560">Oxidoreductase</keyword>
<dbReference type="PANTHER" id="PTHR43570:SF16">
    <property type="entry name" value="ALDEHYDE DEHYDROGENASE TYPE III, ISOFORM Q"/>
    <property type="match status" value="1"/>
</dbReference>
<feature type="active site" evidence="5">
    <location>
        <position position="246"/>
    </location>
</feature>
<feature type="transmembrane region" description="Helical" evidence="8">
    <location>
        <begin position="472"/>
        <end position="492"/>
    </location>
</feature>
<organism evidence="10">
    <name type="scientific">Diabrotica virgifera virgifera</name>
    <name type="common">western corn rootworm</name>
    <dbReference type="NCBI Taxonomy" id="50390"/>
    <lineage>
        <taxon>Eukaryota</taxon>
        <taxon>Metazoa</taxon>
        <taxon>Ecdysozoa</taxon>
        <taxon>Arthropoda</taxon>
        <taxon>Hexapoda</taxon>
        <taxon>Insecta</taxon>
        <taxon>Pterygota</taxon>
        <taxon>Neoptera</taxon>
        <taxon>Endopterygota</taxon>
        <taxon>Coleoptera</taxon>
        <taxon>Polyphaga</taxon>
        <taxon>Cucujiformia</taxon>
        <taxon>Chrysomeloidea</taxon>
        <taxon>Chrysomelidae</taxon>
        <taxon>Galerucinae</taxon>
        <taxon>Diabroticina</taxon>
        <taxon>Diabroticites</taxon>
        <taxon>Diabrotica</taxon>
    </lineage>
</organism>
<keyword evidence="3" id="KW-0520">NAD</keyword>
<keyword evidence="8" id="KW-1133">Transmembrane helix</keyword>
<proteinExistence type="inferred from homology"/>
<reference evidence="10" key="1">
    <citation type="submission" date="2025-08" db="UniProtKB">
        <authorList>
            <consortium name="RefSeq"/>
        </authorList>
    </citation>
    <scope>IDENTIFICATION</scope>
    <source>
        <tissue evidence="10">Whole insect</tissue>
    </source>
</reference>
<dbReference type="InterPro" id="IPR012394">
    <property type="entry name" value="Aldehyde_DH_NAD(P)"/>
</dbReference>
<protein>
    <recommendedName>
        <fullName evidence="4">Aldehyde dehydrogenase</fullName>
    </recommendedName>
</protein>